<keyword evidence="3" id="KW-1185">Reference proteome</keyword>
<evidence type="ECO:0000313" key="3">
    <source>
        <dbReference type="Proteomes" id="UP000323917"/>
    </source>
</evidence>
<dbReference type="PANTHER" id="PTHR43037">
    <property type="entry name" value="UNNAMED PRODUCT-RELATED"/>
    <property type="match status" value="1"/>
</dbReference>
<dbReference type="InterPro" id="IPR029058">
    <property type="entry name" value="AB_hydrolase_fold"/>
</dbReference>
<name>A0A5B9QKB3_9BACT</name>
<protein>
    <recommendedName>
        <fullName evidence="4">Peptidase S9 prolyl oligopeptidase catalytic domain-containing protein</fullName>
    </recommendedName>
</protein>
<organism evidence="2 3">
    <name type="scientific">Bythopirellula goksoeyrii</name>
    <dbReference type="NCBI Taxonomy" id="1400387"/>
    <lineage>
        <taxon>Bacteria</taxon>
        <taxon>Pseudomonadati</taxon>
        <taxon>Planctomycetota</taxon>
        <taxon>Planctomycetia</taxon>
        <taxon>Pirellulales</taxon>
        <taxon>Lacipirellulaceae</taxon>
        <taxon>Bythopirellula</taxon>
    </lineage>
</organism>
<evidence type="ECO:0000313" key="2">
    <source>
        <dbReference type="EMBL" id="QEG34543.1"/>
    </source>
</evidence>
<keyword evidence="1" id="KW-0732">Signal</keyword>
<dbReference type="EMBL" id="CP042913">
    <property type="protein sequence ID" value="QEG34543.1"/>
    <property type="molecule type" value="Genomic_DNA"/>
</dbReference>
<dbReference type="InterPro" id="IPR050955">
    <property type="entry name" value="Plant_Biomass_Hydrol_Est"/>
</dbReference>
<accession>A0A5B9QKB3</accession>
<dbReference type="SUPFAM" id="SSF53474">
    <property type="entry name" value="alpha/beta-Hydrolases"/>
    <property type="match status" value="1"/>
</dbReference>
<dbReference type="PANTHER" id="PTHR43037:SF4">
    <property type="entry name" value="PEPTIDASE S9 PROLYL OLIGOPEPTIDASE CATALYTIC DOMAIN-CONTAINING PROTEIN"/>
    <property type="match status" value="1"/>
</dbReference>
<dbReference type="Proteomes" id="UP000323917">
    <property type="component" value="Chromosome"/>
</dbReference>
<proteinExistence type="predicted"/>
<evidence type="ECO:0000256" key="1">
    <source>
        <dbReference type="ARBA" id="ARBA00022729"/>
    </source>
</evidence>
<dbReference type="AlphaFoldDB" id="A0A5B9QKB3"/>
<dbReference type="OrthoDB" id="236649at2"/>
<sequence>MDKCTSFLRHVVIPLTLLQTGQMALPLPAETFTEEPLVLSEFLVLPAVGRYGRVPIHVDPLQAAVAKDTWRTPQAGDTIVGHGGRALAWNVARADSTGWLEHSSLRGGYAFAEVTSPQRQVVLLEASGHAMVFVNGEPRVGDPYLTGQTIVPIVLRAGKNELLFHCAAGKVRAEVLKPQREVFFEQRDLTLPSLIEGETSPLWLGVLLVNCREDALNDCQATASLDSGSSLITKVGSIPPLGIRKVAIPLDPRTTKQLELSTKIPVELTLNEQTQQGTAPLGKLSIELALVGKEQLQTRTFRSQLDQSVQAYDILPAHAVSDPGSESPILPRGMLVTLHNANEAGGHHLAHYEPQSSISTLAPTGRRTAGCDWEDWSATDVLESLDDAAQHAAFDPRRVWLRGTGTGGHGVIRLGSTSPNRWAALAPTNAWLEYAANEPRASEEQTPIQAMLSRIQATGELAPLLVNTANAGILLESIGPRIERSTDDSREIAQTLALFHSDFVFRQRSDFTEANLKAANEELLRFCHEQTAPLPTEVELADCVTFDPGKVSQVQWLTVLQQIEQGSLSRAAVRYDAEQKLFLGLTSNVAALAIAVDHLENGTEVEVALDGEAIGQFRVETGELLFVRDQFGWHPAPELPRVLKQPQRYGGFRSVFAHEPTLVYGTHGTDEENAWALAKARYDAETWLVRTNGSLEVVADTEFDPTIEPNRNVLLYGNADTNSAWPRLLSTSPVQTRKGSVTIDRRPELGDDLACVFVRPRRRSATAVVGVVSGTGITGMRATDRLPYFVNGTNFPDLLLLSADSLTEGDDDVRAAGYFGLGWTVEPGEIAWRDVAL</sequence>
<evidence type="ECO:0008006" key="4">
    <source>
        <dbReference type="Google" id="ProtNLM"/>
    </source>
</evidence>
<gene>
    <name evidence="2" type="ORF">Pr1d_18230</name>
</gene>
<dbReference type="Gene3D" id="3.40.50.1820">
    <property type="entry name" value="alpha/beta hydrolase"/>
    <property type="match status" value="1"/>
</dbReference>
<dbReference type="KEGG" id="bgok:Pr1d_18230"/>
<reference evidence="2 3" key="1">
    <citation type="submission" date="2019-08" db="EMBL/GenBank/DDBJ databases">
        <title>Deep-cultivation of Planctomycetes and their phenomic and genomic characterization uncovers novel biology.</title>
        <authorList>
            <person name="Wiegand S."/>
            <person name="Jogler M."/>
            <person name="Boedeker C."/>
            <person name="Pinto D."/>
            <person name="Vollmers J."/>
            <person name="Rivas-Marin E."/>
            <person name="Kohn T."/>
            <person name="Peeters S.H."/>
            <person name="Heuer A."/>
            <person name="Rast P."/>
            <person name="Oberbeckmann S."/>
            <person name="Bunk B."/>
            <person name="Jeske O."/>
            <person name="Meyerdierks A."/>
            <person name="Storesund J.E."/>
            <person name="Kallscheuer N."/>
            <person name="Luecker S."/>
            <person name="Lage O.M."/>
            <person name="Pohl T."/>
            <person name="Merkel B.J."/>
            <person name="Hornburger P."/>
            <person name="Mueller R.-W."/>
            <person name="Bruemmer F."/>
            <person name="Labrenz M."/>
            <person name="Spormann A.M."/>
            <person name="Op den Camp H."/>
            <person name="Overmann J."/>
            <person name="Amann R."/>
            <person name="Jetten M.S.M."/>
            <person name="Mascher T."/>
            <person name="Medema M.H."/>
            <person name="Devos D.P."/>
            <person name="Kaster A.-K."/>
            <person name="Ovreas L."/>
            <person name="Rohde M."/>
            <person name="Galperin M.Y."/>
            <person name="Jogler C."/>
        </authorList>
    </citation>
    <scope>NUCLEOTIDE SEQUENCE [LARGE SCALE GENOMIC DNA]</scope>
    <source>
        <strain evidence="2 3">Pr1d</strain>
    </source>
</reference>
<dbReference type="RefSeq" id="WP_148073180.1">
    <property type="nucleotide sequence ID" value="NZ_CP042913.1"/>
</dbReference>